<evidence type="ECO:0000313" key="17">
    <source>
        <dbReference type="EMBL" id="OAD73189.1"/>
    </source>
</evidence>
<keyword evidence="6" id="KW-0479">Metal-binding</keyword>
<evidence type="ECO:0000256" key="13">
    <source>
        <dbReference type="ARBA" id="ARBA00024531"/>
    </source>
</evidence>
<dbReference type="VEuPathDB" id="FungiDB:PHYBLDRAFT_65786"/>
<dbReference type="GO" id="GO:0016298">
    <property type="term" value="F:lipase activity"/>
    <property type="evidence" value="ECO:0007669"/>
    <property type="project" value="TreeGrafter"/>
</dbReference>
<feature type="compositionally biased region" description="Low complexity" evidence="15">
    <location>
        <begin position="552"/>
        <end position="565"/>
    </location>
</feature>
<feature type="region of interest" description="Disordered" evidence="15">
    <location>
        <begin position="284"/>
        <end position="303"/>
    </location>
</feature>
<feature type="compositionally biased region" description="Low complexity" evidence="15">
    <location>
        <begin position="613"/>
        <end position="630"/>
    </location>
</feature>
<evidence type="ECO:0000313" key="18">
    <source>
        <dbReference type="Proteomes" id="UP000077315"/>
    </source>
</evidence>
<dbReference type="PANTHER" id="PTHR45792">
    <property type="entry name" value="DIACYLGLYCEROL LIPASE HOMOLOG-RELATED"/>
    <property type="match status" value="1"/>
</dbReference>
<dbReference type="AlphaFoldDB" id="A0A167MLE7"/>
<keyword evidence="18" id="KW-1185">Reference proteome</keyword>
<dbReference type="InterPro" id="IPR029058">
    <property type="entry name" value="AB_hydrolase_fold"/>
</dbReference>
<dbReference type="GO" id="GO:0005886">
    <property type="term" value="C:plasma membrane"/>
    <property type="evidence" value="ECO:0007669"/>
    <property type="project" value="UniProtKB-SubCell"/>
</dbReference>
<keyword evidence="9" id="KW-0442">Lipid degradation</keyword>
<feature type="region of interest" description="Disordered" evidence="15">
    <location>
        <begin position="525"/>
        <end position="565"/>
    </location>
</feature>
<dbReference type="InterPro" id="IPR052214">
    <property type="entry name" value="DAG_Lipase-Related"/>
</dbReference>
<evidence type="ECO:0000256" key="11">
    <source>
        <dbReference type="ARBA" id="ARBA00023098"/>
    </source>
</evidence>
<dbReference type="CDD" id="cd00519">
    <property type="entry name" value="Lipase_3"/>
    <property type="match status" value="1"/>
</dbReference>
<dbReference type="GO" id="GO:0019369">
    <property type="term" value="P:arachidonate metabolic process"/>
    <property type="evidence" value="ECO:0007669"/>
    <property type="project" value="TreeGrafter"/>
</dbReference>
<dbReference type="Proteomes" id="UP000077315">
    <property type="component" value="Unassembled WGS sequence"/>
</dbReference>
<evidence type="ECO:0000256" key="14">
    <source>
        <dbReference type="ARBA" id="ARBA00026104"/>
    </source>
</evidence>
<evidence type="ECO:0000256" key="8">
    <source>
        <dbReference type="ARBA" id="ARBA00022837"/>
    </source>
</evidence>
<name>A0A167MLE7_PHYB8</name>
<dbReference type="Gene3D" id="3.40.50.1820">
    <property type="entry name" value="alpha/beta hydrolase"/>
    <property type="match status" value="1"/>
</dbReference>
<dbReference type="GO" id="GO:0046872">
    <property type="term" value="F:metal ion binding"/>
    <property type="evidence" value="ECO:0007669"/>
    <property type="project" value="UniProtKB-KW"/>
</dbReference>
<evidence type="ECO:0000256" key="12">
    <source>
        <dbReference type="ARBA" id="ARBA00023136"/>
    </source>
</evidence>
<keyword evidence="3" id="KW-1003">Cell membrane</keyword>
<evidence type="ECO:0000256" key="7">
    <source>
        <dbReference type="ARBA" id="ARBA00022801"/>
    </source>
</evidence>
<keyword evidence="10" id="KW-1133">Transmembrane helix</keyword>
<sequence>MLSVSQLTVYQRTLHDVSPTLLPEHIARLITAVSLAARLSLRCSSLLIEVLLESAKYSTSFSFGISRQALITALSSAKRLHALATSEAKDDDTNESGGFLQVLDKYTNLGIYIVHHTFTLAELFAMSGLQFTSQTVKSGFMAAEESVHMIDSIFGSNETSRAIASIITLVHRELMNDPDFELAKVGKIAILSGLTKAMTAFAVLQSVTHRRTMQQVKISVLWKGVVEEEEENEQALIQFKSSSENLPDEHTDIIDELETILTNQPPINDTDDSDAFEITTTTRRTTTRTTKISPVGHTHDPNRTKYITVKSDEEEQEAFVAFVDRNSGSANVQPQIEPVETLKHTICDTPQVEDLDNGKDKSSKDLCIPSNLESQPTVPIRALRPAKSFRILLSAVSKKLTRKKVERQEQTEYEALQKSLLAKQENGSWKQHDSVDTTLSSGPITTMTSTSTSTTLFTAAAEYNTESGTTISEINNATSDDETVEKESEHRLKRRSSWSRLKLRGEAHRKSISQMIQKGADILGQKPMHAAPPPLPTTSRSLASGPDLNIYSSPSSSTSSYGGSNSGSILPNVLAKTSHEPGSRLSVSSRPGLTRTSSIASITSLSSMSHTMTTTTTTYTNSSTPSSPRSICAPCPSRSQINSRNQNNNQNHAPAQPDLTVEINNNFPRNHIVHNIAHFMRYASAAYGESFMRILGIGDIPQVLPTSHHHHPNHHAFAHHTGLSVQDILLSSYTDMTFMSVKHPQLHALVHYVTVDHSAKAVVLTCRGTLGLSDVLTDLTCDYANFTLPADQNDPPRKYIAHGGMLEAAQLLAKKKGRVFQKVCEGLLMYPEYGLVICGHSLGGGVASLLSVLWSQEQAQPSRLAALSSSRPTFVTSSLFGLPPGRPIHCYAYGPPCTMSQELSEYCGQGLVTSVVHGFDIVSSLSLGLLRDFKNVAVSLHAESGVADDILGRVMGRYNSPREHKNDDEDEDDQWFWALIKTMRADMRAEKLYPPSTVYLIESVPQLLQNTEQQSTTSNSKSQKWKTKRAHNVVLSRCDDIQARFSEIVFSRSMFMDHSPFMYEKAILQLRRGYFET</sequence>
<feature type="region of interest" description="Disordered" evidence="15">
    <location>
        <begin position="613"/>
        <end position="656"/>
    </location>
</feature>
<dbReference type="OrthoDB" id="438440at2759"/>
<dbReference type="GO" id="GO:0046340">
    <property type="term" value="P:diacylglycerol catabolic process"/>
    <property type="evidence" value="ECO:0007669"/>
    <property type="project" value="TreeGrafter"/>
</dbReference>
<evidence type="ECO:0000256" key="1">
    <source>
        <dbReference type="ARBA" id="ARBA00001913"/>
    </source>
</evidence>
<evidence type="ECO:0000256" key="15">
    <source>
        <dbReference type="SAM" id="MobiDB-lite"/>
    </source>
</evidence>
<evidence type="ECO:0000256" key="6">
    <source>
        <dbReference type="ARBA" id="ARBA00022723"/>
    </source>
</evidence>
<dbReference type="Pfam" id="PF01764">
    <property type="entry name" value="Lipase_3"/>
    <property type="match status" value="1"/>
</dbReference>
<dbReference type="RefSeq" id="XP_018291229.1">
    <property type="nucleotide sequence ID" value="XM_018441534.1"/>
</dbReference>
<feature type="region of interest" description="Disordered" evidence="15">
    <location>
        <begin position="351"/>
        <end position="372"/>
    </location>
</feature>
<keyword evidence="4" id="KW-0597">Phosphoprotein</keyword>
<comment type="catalytic activity">
    <reaction evidence="13">
        <text>a 1,2-diacyl-sn-glycerol + H2O = a 2-acylglycerol + a fatty acid + H(+)</text>
        <dbReference type="Rhea" id="RHEA:33275"/>
        <dbReference type="ChEBI" id="CHEBI:15377"/>
        <dbReference type="ChEBI" id="CHEBI:15378"/>
        <dbReference type="ChEBI" id="CHEBI:17389"/>
        <dbReference type="ChEBI" id="CHEBI:17815"/>
        <dbReference type="ChEBI" id="CHEBI:28868"/>
        <dbReference type="EC" id="3.1.1.116"/>
    </reaction>
    <physiologicalReaction direction="left-to-right" evidence="13">
        <dbReference type="Rhea" id="RHEA:33276"/>
    </physiologicalReaction>
</comment>
<keyword evidence="7" id="KW-0378">Hydrolase</keyword>
<organism evidence="17 18">
    <name type="scientific">Phycomyces blakesleeanus (strain ATCC 8743b / DSM 1359 / FGSC 10004 / NBRC 33097 / NRRL 1555)</name>
    <dbReference type="NCBI Taxonomy" id="763407"/>
    <lineage>
        <taxon>Eukaryota</taxon>
        <taxon>Fungi</taxon>
        <taxon>Fungi incertae sedis</taxon>
        <taxon>Mucoromycota</taxon>
        <taxon>Mucoromycotina</taxon>
        <taxon>Mucoromycetes</taxon>
        <taxon>Mucorales</taxon>
        <taxon>Phycomycetaceae</taxon>
        <taxon>Phycomyces</taxon>
    </lineage>
</organism>
<keyword evidence="8" id="KW-0106">Calcium</keyword>
<dbReference type="EC" id="3.1.1.116" evidence="14"/>
<keyword evidence="12" id="KW-0472">Membrane</keyword>
<feature type="compositionally biased region" description="Low complexity" evidence="15">
    <location>
        <begin position="637"/>
        <end position="651"/>
    </location>
</feature>
<feature type="region of interest" description="Disordered" evidence="15">
    <location>
        <begin position="468"/>
        <end position="494"/>
    </location>
</feature>
<comment type="subcellular location">
    <subcellularLocation>
        <location evidence="2">Cell membrane</location>
        <topology evidence="2">Multi-pass membrane protein</topology>
    </subcellularLocation>
</comment>
<accession>A0A167MLE7</accession>
<evidence type="ECO:0000256" key="2">
    <source>
        <dbReference type="ARBA" id="ARBA00004651"/>
    </source>
</evidence>
<feature type="domain" description="Fungal lipase-type" evidence="16">
    <location>
        <begin position="763"/>
        <end position="926"/>
    </location>
</feature>
<dbReference type="SUPFAM" id="SSF53474">
    <property type="entry name" value="alpha/beta-Hydrolases"/>
    <property type="match status" value="1"/>
</dbReference>
<comment type="cofactor">
    <cofactor evidence="1">
        <name>Ca(2+)</name>
        <dbReference type="ChEBI" id="CHEBI:29108"/>
    </cofactor>
</comment>
<dbReference type="EMBL" id="KV440981">
    <property type="protein sequence ID" value="OAD73189.1"/>
    <property type="molecule type" value="Genomic_DNA"/>
</dbReference>
<keyword evidence="5" id="KW-0812">Transmembrane</keyword>
<gene>
    <name evidence="17" type="ORF">PHYBLDRAFT_65786</name>
</gene>
<evidence type="ECO:0000259" key="16">
    <source>
        <dbReference type="Pfam" id="PF01764"/>
    </source>
</evidence>
<keyword evidence="11" id="KW-0443">Lipid metabolism</keyword>
<proteinExistence type="predicted"/>
<evidence type="ECO:0000256" key="5">
    <source>
        <dbReference type="ARBA" id="ARBA00022692"/>
    </source>
</evidence>
<evidence type="ECO:0000256" key="3">
    <source>
        <dbReference type="ARBA" id="ARBA00022475"/>
    </source>
</evidence>
<protein>
    <recommendedName>
        <fullName evidence="14">sn-1-specific diacylglycerol lipase</fullName>
        <ecNumber evidence="14">3.1.1.116</ecNumber>
    </recommendedName>
</protein>
<evidence type="ECO:0000256" key="10">
    <source>
        <dbReference type="ARBA" id="ARBA00022989"/>
    </source>
</evidence>
<dbReference type="InParanoid" id="A0A167MLE7"/>
<evidence type="ECO:0000256" key="4">
    <source>
        <dbReference type="ARBA" id="ARBA00022553"/>
    </source>
</evidence>
<feature type="compositionally biased region" description="Polar residues" evidence="15">
    <location>
        <begin position="468"/>
        <end position="478"/>
    </location>
</feature>
<evidence type="ECO:0000256" key="9">
    <source>
        <dbReference type="ARBA" id="ARBA00022963"/>
    </source>
</evidence>
<dbReference type="InterPro" id="IPR002921">
    <property type="entry name" value="Fungal_lipase-type"/>
</dbReference>
<reference evidence="18" key="1">
    <citation type="submission" date="2015-06" db="EMBL/GenBank/DDBJ databases">
        <title>Expansion of signal transduction pathways in fungi by whole-genome duplication.</title>
        <authorList>
            <consortium name="DOE Joint Genome Institute"/>
            <person name="Corrochano L.M."/>
            <person name="Kuo A."/>
            <person name="Marcet-Houben M."/>
            <person name="Polaino S."/>
            <person name="Salamov A."/>
            <person name="Villalobos J.M."/>
            <person name="Alvarez M.I."/>
            <person name="Avalos J."/>
            <person name="Benito E.P."/>
            <person name="Benoit I."/>
            <person name="Burger G."/>
            <person name="Camino L.P."/>
            <person name="Canovas D."/>
            <person name="Cerda-Olmedo E."/>
            <person name="Cheng J.-F."/>
            <person name="Dominguez A."/>
            <person name="Elias M."/>
            <person name="Eslava A.P."/>
            <person name="Glaser F."/>
            <person name="Grimwood J."/>
            <person name="Gutierrez G."/>
            <person name="Heitman J."/>
            <person name="Henrissat B."/>
            <person name="Iturriaga E.A."/>
            <person name="Lang B.F."/>
            <person name="Lavin J.L."/>
            <person name="Lee S."/>
            <person name="Li W."/>
            <person name="Lindquist E."/>
            <person name="Lopez-Garcia S."/>
            <person name="Luque E.M."/>
            <person name="Marcos A.T."/>
            <person name="Martin J."/>
            <person name="McCluskey K."/>
            <person name="Medina H.R."/>
            <person name="Miralles-Duran A."/>
            <person name="Miyazaki A."/>
            <person name="Munoz-Torres E."/>
            <person name="Oguiza J.A."/>
            <person name="Ohm R."/>
            <person name="Olmedo M."/>
            <person name="Orejas M."/>
            <person name="Ortiz-Castellanos L."/>
            <person name="Pisabarro A.G."/>
            <person name="Rodriguez-Romero J."/>
            <person name="Ruiz-Herrera J."/>
            <person name="Ruiz-Vazquez R."/>
            <person name="Sanz C."/>
            <person name="Schackwitz W."/>
            <person name="Schmutz J."/>
            <person name="Shahriari M."/>
            <person name="Shelest E."/>
            <person name="Silva-Franco F."/>
            <person name="Soanes D."/>
            <person name="Syed K."/>
            <person name="Tagua V.G."/>
            <person name="Talbot N.J."/>
            <person name="Thon M."/>
            <person name="De vries R.P."/>
            <person name="Wiebenga A."/>
            <person name="Yadav J.S."/>
            <person name="Braun E.L."/>
            <person name="Baker S."/>
            <person name="Garre V."/>
            <person name="Horwitz B."/>
            <person name="Torres-Martinez S."/>
            <person name="Idnurm A."/>
            <person name="Herrera-Estrella A."/>
            <person name="Gabaldon T."/>
            <person name="Grigoriev I.V."/>
        </authorList>
    </citation>
    <scope>NUCLEOTIDE SEQUENCE [LARGE SCALE GENOMIC DNA]</scope>
    <source>
        <strain evidence="18">NRRL 1555(-)</strain>
    </source>
</reference>
<dbReference type="GeneID" id="29002440"/>
<dbReference type="PANTHER" id="PTHR45792:SF7">
    <property type="entry name" value="PUTATIVE (AFU_ORTHOLOGUE AFUA_6G02710)-RELATED"/>
    <property type="match status" value="1"/>
</dbReference>